<gene>
    <name evidence="1" type="ORF">S06H3_47711</name>
</gene>
<accession>X1MX10</accession>
<organism evidence="1">
    <name type="scientific">marine sediment metagenome</name>
    <dbReference type="NCBI Taxonomy" id="412755"/>
    <lineage>
        <taxon>unclassified sequences</taxon>
        <taxon>metagenomes</taxon>
        <taxon>ecological metagenomes</taxon>
    </lineage>
</organism>
<protein>
    <submittedName>
        <fullName evidence="1">Uncharacterized protein</fullName>
    </submittedName>
</protein>
<evidence type="ECO:0000313" key="1">
    <source>
        <dbReference type="EMBL" id="GAI36252.1"/>
    </source>
</evidence>
<dbReference type="AlphaFoldDB" id="X1MX10"/>
<sequence length="54" mass="6112">MGSIDLTDCTIITINIPVGGGISRNWYNYDFSIDNGSKIVWDFECHISFIIRSL</sequence>
<dbReference type="EMBL" id="BARV01029988">
    <property type="protein sequence ID" value="GAI36252.1"/>
    <property type="molecule type" value="Genomic_DNA"/>
</dbReference>
<comment type="caution">
    <text evidence="1">The sequence shown here is derived from an EMBL/GenBank/DDBJ whole genome shotgun (WGS) entry which is preliminary data.</text>
</comment>
<proteinExistence type="predicted"/>
<reference evidence="1" key="1">
    <citation type="journal article" date="2014" name="Front. Microbiol.">
        <title>High frequency of phylogenetically diverse reductive dehalogenase-homologous genes in deep subseafloor sedimentary metagenomes.</title>
        <authorList>
            <person name="Kawai M."/>
            <person name="Futagami T."/>
            <person name="Toyoda A."/>
            <person name="Takaki Y."/>
            <person name="Nishi S."/>
            <person name="Hori S."/>
            <person name="Arai W."/>
            <person name="Tsubouchi T."/>
            <person name="Morono Y."/>
            <person name="Uchiyama I."/>
            <person name="Ito T."/>
            <person name="Fujiyama A."/>
            <person name="Inagaki F."/>
            <person name="Takami H."/>
        </authorList>
    </citation>
    <scope>NUCLEOTIDE SEQUENCE</scope>
    <source>
        <strain evidence="1">Expedition CK06-06</strain>
    </source>
</reference>
<name>X1MX10_9ZZZZ</name>